<evidence type="ECO:0000313" key="2">
    <source>
        <dbReference type="EMBL" id="KKN68530.1"/>
    </source>
</evidence>
<organism evidence="2">
    <name type="scientific">marine sediment metagenome</name>
    <dbReference type="NCBI Taxonomy" id="412755"/>
    <lineage>
        <taxon>unclassified sequences</taxon>
        <taxon>metagenomes</taxon>
        <taxon>ecological metagenomes</taxon>
    </lineage>
</organism>
<keyword evidence="1" id="KW-0472">Membrane</keyword>
<sequence length="109" mass="12832">MEPSNFLFLIGGIYAVYYTCAIVYELYFSNGTADRSKPVMTDNFLEEQPVLVSEDYIYEQSDLTKKEFDIRMVLYDESRKKWEDRDSINEIKKEPKKKVSPDDDLGMSF</sequence>
<keyword evidence="1" id="KW-1133">Transmembrane helix</keyword>
<protein>
    <submittedName>
        <fullName evidence="2">Uncharacterized protein</fullName>
    </submittedName>
</protein>
<gene>
    <name evidence="2" type="ORF">LCGC14_0450210</name>
</gene>
<feature type="transmembrane region" description="Helical" evidence="1">
    <location>
        <begin position="6"/>
        <end position="27"/>
    </location>
</feature>
<dbReference type="EMBL" id="LAZR01000446">
    <property type="protein sequence ID" value="KKN68530.1"/>
    <property type="molecule type" value="Genomic_DNA"/>
</dbReference>
<reference evidence="2" key="1">
    <citation type="journal article" date="2015" name="Nature">
        <title>Complex archaea that bridge the gap between prokaryotes and eukaryotes.</title>
        <authorList>
            <person name="Spang A."/>
            <person name="Saw J.H."/>
            <person name="Jorgensen S.L."/>
            <person name="Zaremba-Niedzwiedzka K."/>
            <person name="Martijn J."/>
            <person name="Lind A.E."/>
            <person name="van Eijk R."/>
            <person name="Schleper C."/>
            <person name="Guy L."/>
            <person name="Ettema T.J."/>
        </authorList>
    </citation>
    <scope>NUCLEOTIDE SEQUENCE</scope>
</reference>
<accession>A0A0F9SHX1</accession>
<evidence type="ECO:0000256" key="1">
    <source>
        <dbReference type="SAM" id="Phobius"/>
    </source>
</evidence>
<comment type="caution">
    <text evidence="2">The sequence shown here is derived from an EMBL/GenBank/DDBJ whole genome shotgun (WGS) entry which is preliminary data.</text>
</comment>
<name>A0A0F9SHX1_9ZZZZ</name>
<keyword evidence="1" id="KW-0812">Transmembrane</keyword>
<proteinExistence type="predicted"/>
<dbReference type="AlphaFoldDB" id="A0A0F9SHX1"/>